<dbReference type="InterPro" id="IPR015797">
    <property type="entry name" value="NUDIX_hydrolase-like_dom_sf"/>
</dbReference>
<dbReference type="PRINTS" id="PR00502">
    <property type="entry name" value="NUDIXFAMILY"/>
</dbReference>
<dbReference type="Proteomes" id="UP000799640">
    <property type="component" value="Unassembled WGS sequence"/>
</dbReference>
<name>A0A6G1HYJ2_9PEZI</name>
<dbReference type="OrthoDB" id="10249920at2759"/>
<keyword evidence="1 2" id="KW-0378">Hydrolase</keyword>
<reference evidence="4" key="1">
    <citation type="journal article" date="2020" name="Stud. Mycol.">
        <title>101 Dothideomycetes genomes: a test case for predicting lifestyles and emergence of pathogens.</title>
        <authorList>
            <person name="Haridas S."/>
            <person name="Albert R."/>
            <person name="Binder M."/>
            <person name="Bloem J."/>
            <person name="Labutti K."/>
            <person name="Salamov A."/>
            <person name="Andreopoulos B."/>
            <person name="Baker S."/>
            <person name="Barry K."/>
            <person name="Bills G."/>
            <person name="Bluhm B."/>
            <person name="Cannon C."/>
            <person name="Castanera R."/>
            <person name="Culley D."/>
            <person name="Daum C."/>
            <person name="Ezra D."/>
            <person name="Gonzalez J."/>
            <person name="Henrissat B."/>
            <person name="Kuo A."/>
            <person name="Liang C."/>
            <person name="Lipzen A."/>
            <person name="Lutzoni F."/>
            <person name="Magnuson J."/>
            <person name="Mondo S."/>
            <person name="Nolan M."/>
            <person name="Ohm R."/>
            <person name="Pangilinan J."/>
            <person name="Park H.-J."/>
            <person name="Ramirez L."/>
            <person name="Alfaro M."/>
            <person name="Sun H."/>
            <person name="Tritt A."/>
            <person name="Yoshinaga Y."/>
            <person name="Zwiers L.-H."/>
            <person name="Turgeon B."/>
            <person name="Goodwin S."/>
            <person name="Spatafora J."/>
            <person name="Crous P."/>
            <person name="Grigoriev I."/>
        </authorList>
    </citation>
    <scope>NUCLEOTIDE SEQUENCE</scope>
    <source>
        <strain evidence="4">CBS 262.69</strain>
    </source>
</reference>
<evidence type="ECO:0000313" key="4">
    <source>
        <dbReference type="EMBL" id="KAF2400907.1"/>
    </source>
</evidence>
<gene>
    <name evidence="4" type="ORF">EJ06DRAFT_529995</name>
</gene>
<protein>
    <recommendedName>
        <fullName evidence="3">Nudix hydrolase domain-containing protein</fullName>
    </recommendedName>
</protein>
<dbReference type="GO" id="GO:0006753">
    <property type="term" value="P:nucleoside phosphate metabolic process"/>
    <property type="evidence" value="ECO:0007669"/>
    <property type="project" value="TreeGrafter"/>
</dbReference>
<organism evidence="4 5">
    <name type="scientific">Trichodelitschia bisporula</name>
    <dbReference type="NCBI Taxonomy" id="703511"/>
    <lineage>
        <taxon>Eukaryota</taxon>
        <taxon>Fungi</taxon>
        <taxon>Dikarya</taxon>
        <taxon>Ascomycota</taxon>
        <taxon>Pezizomycotina</taxon>
        <taxon>Dothideomycetes</taxon>
        <taxon>Dothideomycetes incertae sedis</taxon>
        <taxon>Phaeotrichales</taxon>
        <taxon>Phaeotrichaceae</taxon>
        <taxon>Trichodelitschia</taxon>
    </lineage>
</organism>
<dbReference type="EMBL" id="ML996694">
    <property type="protein sequence ID" value="KAF2400907.1"/>
    <property type="molecule type" value="Genomic_DNA"/>
</dbReference>
<dbReference type="InterPro" id="IPR000086">
    <property type="entry name" value="NUDIX_hydrolase_dom"/>
</dbReference>
<evidence type="ECO:0000256" key="1">
    <source>
        <dbReference type="ARBA" id="ARBA00022801"/>
    </source>
</evidence>
<dbReference type="GO" id="GO:0019693">
    <property type="term" value="P:ribose phosphate metabolic process"/>
    <property type="evidence" value="ECO:0007669"/>
    <property type="project" value="TreeGrafter"/>
</dbReference>
<accession>A0A6G1HYJ2</accession>
<dbReference type="SUPFAM" id="SSF55811">
    <property type="entry name" value="Nudix"/>
    <property type="match status" value="1"/>
</dbReference>
<dbReference type="GO" id="GO:0047631">
    <property type="term" value="F:ADP-ribose diphosphatase activity"/>
    <property type="evidence" value="ECO:0007669"/>
    <property type="project" value="TreeGrafter"/>
</dbReference>
<dbReference type="InterPro" id="IPR020084">
    <property type="entry name" value="NUDIX_hydrolase_CS"/>
</dbReference>
<comment type="similarity">
    <text evidence="2">Belongs to the Nudix hydrolase family.</text>
</comment>
<feature type="domain" description="Nudix hydrolase" evidence="3">
    <location>
        <begin position="51"/>
        <end position="193"/>
    </location>
</feature>
<dbReference type="AlphaFoldDB" id="A0A6G1HYJ2"/>
<dbReference type="PROSITE" id="PS00893">
    <property type="entry name" value="NUDIX_BOX"/>
    <property type="match status" value="1"/>
</dbReference>
<dbReference type="InterPro" id="IPR020476">
    <property type="entry name" value="Nudix_hydrolase"/>
</dbReference>
<dbReference type="PANTHER" id="PTHR11839:SF1">
    <property type="entry name" value="ADP-SUGAR PYROPHOSPHATASE"/>
    <property type="match status" value="1"/>
</dbReference>
<proteinExistence type="inferred from homology"/>
<sequence>MSAQGSKVLSTAPLSNEDARWISLVKTQYTDPQGVHRDWESAERRTRPKGSLIDGVGIVAILQKPGEPPSILLQKQFRPPVAKIAIEVPAGLVDAGETAEQAAIRELKEETGYVGELVGSEFGISPIMFNDPGFCNTNLNMVHVNVDLTRPENQNPQTELEDNEFIECFTVPLTDLYVELKKLDAEGYAIDARIGTLAEGIEIAKRWKL</sequence>
<dbReference type="Gene3D" id="3.90.79.10">
    <property type="entry name" value="Nucleoside Triphosphate Pyrophosphohydrolase"/>
    <property type="match status" value="1"/>
</dbReference>
<dbReference type="PANTHER" id="PTHR11839">
    <property type="entry name" value="UDP/ADP-SUGAR PYROPHOSPHATASE"/>
    <property type="match status" value="1"/>
</dbReference>
<dbReference type="GO" id="GO:0005634">
    <property type="term" value="C:nucleus"/>
    <property type="evidence" value="ECO:0007669"/>
    <property type="project" value="TreeGrafter"/>
</dbReference>
<dbReference type="CDD" id="cd18888">
    <property type="entry name" value="NUDIX_ADPRase_Nudt5"/>
    <property type="match status" value="1"/>
</dbReference>
<dbReference type="Pfam" id="PF00293">
    <property type="entry name" value="NUDIX"/>
    <property type="match status" value="1"/>
</dbReference>
<evidence type="ECO:0000313" key="5">
    <source>
        <dbReference type="Proteomes" id="UP000799640"/>
    </source>
</evidence>
<dbReference type="PROSITE" id="PS51462">
    <property type="entry name" value="NUDIX"/>
    <property type="match status" value="1"/>
</dbReference>
<evidence type="ECO:0000259" key="3">
    <source>
        <dbReference type="PROSITE" id="PS51462"/>
    </source>
</evidence>
<evidence type="ECO:0000256" key="2">
    <source>
        <dbReference type="RuleBase" id="RU003476"/>
    </source>
</evidence>
<dbReference type="FunFam" id="3.90.79.10:FF:000016">
    <property type="entry name" value="ADP-sugar pyrophosphatase isoform X1"/>
    <property type="match status" value="1"/>
</dbReference>
<keyword evidence="5" id="KW-1185">Reference proteome</keyword>
<dbReference type="GO" id="GO:0005829">
    <property type="term" value="C:cytosol"/>
    <property type="evidence" value="ECO:0007669"/>
    <property type="project" value="TreeGrafter"/>
</dbReference>